<feature type="compositionally biased region" description="Basic and acidic residues" evidence="1">
    <location>
        <begin position="246"/>
        <end position="288"/>
    </location>
</feature>
<name>A0A0V8JP08_9BACI</name>
<organism evidence="4 5">
    <name type="scientific">Priestia veravalensis</name>
    <dbReference type="NCBI Taxonomy" id="1414648"/>
    <lineage>
        <taxon>Bacteria</taxon>
        <taxon>Bacillati</taxon>
        <taxon>Bacillota</taxon>
        <taxon>Bacilli</taxon>
        <taxon>Bacillales</taxon>
        <taxon>Bacillaceae</taxon>
        <taxon>Priestia</taxon>
    </lineage>
</organism>
<dbReference type="CDD" id="cd12797">
    <property type="entry name" value="M23_peptidase"/>
    <property type="match status" value="1"/>
</dbReference>
<dbReference type="PANTHER" id="PTHR21666:SF291">
    <property type="entry name" value="STAGE II SPORULATION PROTEIN Q"/>
    <property type="match status" value="1"/>
</dbReference>
<keyword evidence="5" id="KW-1185">Reference proteome</keyword>
<dbReference type="SUPFAM" id="SSF51261">
    <property type="entry name" value="Duplicated hybrid motif"/>
    <property type="match status" value="1"/>
</dbReference>
<gene>
    <name evidence="4" type="ORF">AS180_05615</name>
</gene>
<dbReference type="InterPro" id="IPR011055">
    <property type="entry name" value="Dup_hybrid_motif"/>
</dbReference>
<dbReference type="InterPro" id="IPR050570">
    <property type="entry name" value="Cell_wall_metabolism_enzyme"/>
</dbReference>
<evidence type="ECO:0000256" key="2">
    <source>
        <dbReference type="SAM" id="Phobius"/>
    </source>
</evidence>
<evidence type="ECO:0000256" key="1">
    <source>
        <dbReference type="SAM" id="MobiDB-lite"/>
    </source>
</evidence>
<dbReference type="Pfam" id="PF01551">
    <property type="entry name" value="Peptidase_M23"/>
    <property type="match status" value="1"/>
</dbReference>
<feature type="region of interest" description="Disordered" evidence="1">
    <location>
        <begin position="232"/>
        <end position="288"/>
    </location>
</feature>
<dbReference type="AlphaFoldDB" id="A0A0V8JP08"/>
<keyword evidence="2" id="KW-0472">Membrane</keyword>
<comment type="caution">
    <text evidence="4">The sequence shown here is derived from an EMBL/GenBank/DDBJ whole genome shotgun (WGS) entry which is preliminary data.</text>
</comment>
<keyword evidence="2" id="KW-0812">Transmembrane</keyword>
<feature type="transmembrane region" description="Helical" evidence="2">
    <location>
        <begin position="23"/>
        <end position="43"/>
    </location>
</feature>
<dbReference type="RefSeq" id="WP_025908768.1">
    <property type="nucleotide sequence ID" value="NZ_KQ758634.1"/>
</dbReference>
<dbReference type="EMBL" id="LNQP01000015">
    <property type="protein sequence ID" value="KSU88789.1"/>
    <property type="molecule type" value="Genomic_DNA"/>
</dbReference>
<accession>A0A0V8JP08</accession>
<feature type="domain" description="M23ase beta-sheet core" evidence="3">
    <location>
        <begin position="119"/>
        <end position="217"/>
    </location>
</feature>
<evidence type="ECO:0000259" key="3">
    <source>
        <dbReference type="Pfam" id="PF01551"/>
    </source>
</evidence>
<dbReference type="Proteomes" id="UP000053681">
    <property type="component" value="Unassembled WGS sequence"/>
</dbReference>
<sequence>MREEEKKRTSQQSKVHKLFRKRWIFPAIYLASAAIILTAVLWFQANGNNNLSEDAKDRYGQDGTAYTEDAMEVNASLENLKMPLVNDKDAVVKKPFYDDQASKKQQEAALVFYNNTYHPNTGVDLAIEGDKSFDVTAAASGTVIKAEKDPLLGFVIEVDHKDGLVTQYQSLDEATVEVGDVVKQGQVLAKAGKNLYNQEANNHVHFEIRKDGVAINPSDYFGKSVASIKEVKAAEVTEQQPTTAEEPLKDEETSKDKEESKQEDKTGDEAPKAPENKEQSADESKSNA</sequence>
<evidence type="ECO:0000313" key="5">
    <source>
        <dbReference type="Proteomes" id="UP000053681"/>
    </source>
</evidence>
<dbReference type="InterPro" id="IPR016047">
    <property type="entry name" value="M23ase_b-sheet_dom"/>
</dbReference>
<keyword evidence="2" id="KW-1133">Transmembrane helix</keyword>
<dbReference type="Gene3D" id="2.70.70.10">
    <property type="entry name" value="Glucose Permease (Domain IIA)"/>
    <property type="match status" value="1"/>
</dbReference>
<protein>
    <submittedName>
        <fullName evidence="4">Peptidase M23</fullName>
    </submittedName>
</protein>
<dbReference type="PANTHER" id="PTHR21666">
    <property type="entry name" value="PEPTIDASE-RELATED"/>
    <property type="match status" value="1"/>
</dbReference>
<dbReference type="GO" id="GO:0004222">
    <property type="term" value="F:metalloendopeptidase activity"/>
    <property type="evidence" value="ECO:0007669"/>
    <property type="project" value="TreeGrafter"/>
</dbReference>
<reference evidence="4 5" key="1">
    <citation type="submission" date="2015-11" db="EMBL/GenBank/DDBJ databases">
        <title>Bacillus caseinolyticus sp nov.</title>
        <authorList>
            <person name="Dastager S.G."/>
            <person name="Mawlankar R."/>
        </authorList>
    </citation>
    <scope>NUCLEOTIDE SEQUENCE [LARGE SCALE GENOMIC DNA]</scope>
    <source>
        <strain evidence="4 5">SGD-V-76</strain>
    </source>
</reference>
<proteinExistence type="predicted"/>
<evidence type="ECO:0000313" key="4">
    <source>
        <dbReference type="EMBL" id="KSU88789.1"/>
    </source>
</evidence>